<feature type="transmembrane region" description="Helical" evidence="1">
    <location>
        <begin position="71"/>
        <end position="89"/>
    </location>
</feature>
<dbReference type="EMBL" id="HBGW01027571">
    <property type="protein sequence ID" value="CAD9546462.1"/>
    <property type="molecule type" value="Transcribed_RNA"/>
</dbReference>
<dbReference type="AlphaFoldDB" id="A0A7S2JFK1"/>
<gene>
    <name evidence="2" type="ORF">BRAN1462_LOCUS17567</name>
</gene>
<keyword evidence="1" id="KW-0812">Transmembrane</keyword>
<accession>A0A7S2JFK1</accession>
<name>A0A7S2JFK1_9DINO</name>
<reference evidence="2" key="1">
    <citation type="submission" date="2021-01" db="EMBL/GenBank/DDBJ databases">
        <authorList>
            <person name="Corre E."/>
            <person name="Pelletier E."/>
            <person name="Niang G."/>
            <person name="Scheremetjew M."/>
            <person name="Finn R."/>
            <person name="Kale V."/>
            <person name="Holt S."/>
            <person name="Cochrane G."/>
            <person name="Meng A."/>
            <person name="Brown T."/>
            <person name="Cohen L."/>
        </authorList>
    </citation>
    <scope>NUCLEOTIDE SEQUENCE</scope>
    <source>
        <strain evidence="2">RCC3387</strain>
    </source>
</reference>
<organism evidence="2">
    <name type="scientific">Zooxanthella nutricula</name>
    <dbReference type="NCBI Taxonomy" id="1333877"/>
    <lineage>
        <taxon>Eukaryota</taxon>
        <taxon>Sar</taxon>
        <taxon>Alveolata</taxon>
        <taxon>Dinophyceae</taxon>
        <taxon>Peridiniales</taxon>
        <taxon>Peridiniales incertae sedis</taxon>
        <taxon>Zooxanthella</taxon>
    </lineage>
</organism>
<protein>
    <submittedName>
        <fullName evidence="2">Uncharacterized protein</fullName>
    </submittedName>
</protein>
<proteinExistence type="predicted"/>
<feature type="transmembrane region" description="Helical" evidence="1">
    <location>
        <begin position="178"/>
        <end position="198"/>
    </location>
</feature>
<feature type="transmembrane region" description="Helical" evidence="1">
    <location>
        <begin position="101"/>
        <end position="127"/>
    </location>
</feature>
<evidence type="ECO:0000256" key="1">
    <source>
        <dbReference type="SAM" id="Phobius"/>
    </source>
</evidence>
<evidence type="ECO:0000313" key="2">
    <source>
        <dbReference type="EMBL" id="CAD9546462.1"/>
    </source>
</evidence>
<keyword evidence="1" id="KW-1133">Transmembrane helix</keyword>
<sequence length="201" mass="23396">MLRREGEPPQRGKCNPLGNKVNKELYMWQVFDVIGPRPQYGLCDPKLWLRELKGNFFSDYESFAYMMMSRGFLLTISALLEICIARFLPEDNVFAVTFKAFLDYFLVAEYVTGIFFCAILQGVAGWFARKMTKEKERSKTHPVYMRGVKYQTFVFVFVIAFYRIVFGSWTPIDPDLKLVAIIASKIYLGVHHFFNIGMQNT</sequence>
<feature type="transmembrane region" description="Helical" evidence="1">
    <location>
        <begin position="148"/>
        <end position="166"/>
    </location>
</feature>
<keyword evidence="1" id="KW-0472">Membrane</keyword>